<dbReference type="Proteomes" id="UP000282574">
    <property type="component" value="Unassembled WGS sequence"/>
</dbReference>
<dbReference type="EMBL" id="RSCK01000209">
    <property type="protein sequence ID" value="RUS94408.1"/>
    <property type="molecule type" value="Genomic_DNA"/>
</dbReference>
<gene>
    <name evidence="1" type="ORF">DSM107010_71960</name>
</gene>
<proteinExistence type="predicted"/>
<accession>A0AB37U7L3</accession>
<evidence type="ECO:0000313" key="2">
    <source>
        <dbReference type="Proteomes" id="UP000282574"/>
    </source>
</evidence>
<evidence type="ECO:0000313" key="1">
    <source>
        <dbReference type="EMBL" id="RUS94408.1"/>
    </source>
</evidence>
<dbReference type="AlphaFoldDB" id="A0AB37U7L3"/>
<sequence length="82" mass="8975">MAHVISIRCKRRIGEKIVDIKENGKMDVGGNPDPIVRVDRVKLADLGITPDQSSNYQAMAAIPEPVFDELVKAKPPVLVPRG</sequence>
<keyword evidence="2" id="KW-1185">Reference proteome</keyword>
<reference evidence="1 2" key="1">
    <citation type="journal article" date="2019" name="Genome Biol. Evol.">
        <title>Day and night: Metabolic profiles and evolutionary relationships of six axenic non-marine cyanobacteria.</title>
        <authorList>
            <person name="Will S.E."/>
            <person name="Henke P."/>
            <person name="Boedeker C."/>
            <person name="Huang S."/>
            <person name="Brinkmann H."/>
            <person name="Rohde M."/>
            <person name="Jarek M."/>
            <person name="Friedl T."/>
            <person name="Seufert S."/>
            <person name="Schumacher M."/>
            <person name="Overmann J."/>
            <person name="Neumann-Schaal M."/>
            <person name="Petersen J."/>
        </authorList>
    </citation>
    <scope>NUCLEOTIDE SEQUENCE [LARGE SCALE GENOMIC DNA]</scope>
    <source>
        <strain evidence="1 2">SAG 39.79</strain>
    </source>
</reference>
<dbReference type="RefSeq" id="WP_106170450.1">
    <property type="nucleotide sequence ID" value="NZ_JAVKZF010000001.1"/>
</dbReference>
<name>A0AB37U7L3_9CYAN</name>
<protein>
    <submittedName>
        <fullName evidence="1">Uncharacterized protein</fullName>
    </submittedName>
</protein>
<organism evidence="1 2">
    <name type="scientific">Chroococcidiopsis cubana SAG 39.79</name>
    <dbReference type="NCBI Taxonomy" id="388085"/>
    <lineage>
        <taxon>Bacteria</taxon>
        <taxon>Bacillati</taxon>
        <taxon>Cyanobacteriota</taxon>
        <taxon>Cyanophyceae</taxon>
        <taxon>Chroococcidiopsidales</taxon>
        <taxon>Chroococcidiopsidaceae</taxon>
        <taxon>Chroococcidiopsis</taxon>
    </lineage>
</organism>
<comment type="caution">
    <text evidence="1">The sequence shown here is derived from an EMBL/GenBank/DDBJ whole genome shotgun (WGS) entry which is preliminary data.</text>
</comment>